<feature type="domain" description="C2H2-type" evidence="11">
    <location>
        <begin position="131"/>
        <end position="158"/>
    </location>
</feature>
<feature type="domain" description="C2H2-type" evidence="11">
    <location>
        <begin position="101"/>
        <end position="130"/>
    </location>
</feature>
<keyword evidence="4" id="KW-0677">Repeat</keyword>
<feature type="compositionally biased region" description="Basic and acidic residues" evidence="10">
    <location>
        <begin position="825"/>
        <end position="836"/>
    </location>
</feature>
<feature type="compositionally biased region" description="Polar residues" evidence="10">
    <location>
        <begin position="38"/>
        <end position="47"/>
    </location>
</feature>
<reference evidence="12 13" key="1">
    <citation type="journal article" date="2018" name="Mol. Biol. Evol.">
        <title>Broad Genomic Sampling Reveals a Smut Pathogenic Ancestry of the Fungal Clade Ustilaginomycotina.</title>
        <authorList>
            <person name="Kijpornyongpan T."/>
            <person name="Mondo S.J."/>
            <person name="Barry K."/>
            <person name="Sandor L."/>
            <person name="Lee J."/>
            <person name="Lipzen A."/>
            <person name="Pangilinan J."/>
            <person name="LaButti K."/>
            <person name="Hainaut M."/>
            <person name="Henrissat B."/>
            <person name="Grigoriev I.V."/>
            <person name="Spatafora J.W."/>
            <person name="Aime M.C."/>
        </authorList>
    </citation>
    <scope>NUCLEOTIDE SEQUENCE [LARGE SCALE GENOMIC DNA]</scope>
    <source>
        <strain evidence="12 13">MCA 4186</strain>
    </source>
</reference>
<proteinExistence type="inferred from homology"/>
<keyword evidence="3" id="KW-0479">Metal-binding</keyword>
<dbReference type="GO" id="GO:0008270">
    <property type="term" value="F:zinc ion binding"/>
    <property type="evidence" value="ECO:0007669"/>
    <property type="project" value="UniProtKB-KW"/>
</dbReference>
<evidence type="ECO:0000256" key="2">
    <source>
        <dbReference type="ARBA" id="ARBA00022491"/>
    </source>
</evidence>
<evidence type="ECO:0000256" key="1">
    <source>
        <dbReference type="ARBA" id="ARBA00004123"/>
    </source>
</evidence>
<feature type="region of interest" description="Disordered" evidence="10">
    <location>
        <begin position="610"/>
        <end position="653"/>
    </location>
</feature>
<feature type="compositionally biased region" description="Low complexity" evidence="10">
    <location>
        <begin position="446"/>
        <end position="458"/>
    </location>
</feature>
<comment type="similarity">
    <text evidence="8">Belongs to the pacC/RIM101 family.</text>
</comment>
<evidence type="ECO:0000256" key="7">
    <source>
        <dbReference type="ARBA" id="ARBA00023242"/>
    </source>
</evidence>
<sequence>MSNHLSPSARSDFSASSSHLYSSSSSSSLGASPAGAPTMSTAASSTHSDSEDSPRRASPDAAKNTLCQWDGCGDAYSDAEELYRHLCDDHVGRKSTNNLCLTCKWTGCDVSCAKRDHITSHLRVHTPLKPHSCDACGKTFKRPQDLKKHERIHTEAHQMAQAARQKGPHSYGIADPVAYNAFHLAAAQASQPGATGPAPSFGYPFMGGYAAGAPPQHRFSHPVSHHSAVGYPALSNHATAVWAQQHTPGISPMGTQHYGAGGPSYFQHGEMKPGSYLHYAPERPKHGDDPTSYMGLSRGAAGQKRSWEDTVDVTRGFFNDVGNKHMRPTYDANMAQRLEHTFANGIDDASLAALFSSVDGHGAPPQSYAGHPHAHQAQQPSQPAASAATSAALNALLAQNTMAGSQHAGRMSLPDSFKKTDLAELNAFLLQLGHNASTGLAAATASSSSATPSVAAATNGSSTVHTPASHASSEPSNPFDMQNLSQYGLSDIPGFDESLFNFSAGTPDAGVAQQQPSHPQWQNGRPIAQLPSRGLQHGSTQYPSAAMSGYNGADNVSYPSFDRLRASHGHTLVPQLAAKDIGAANYRRVEALTRAAPLDVARSLEVSSVRDVKAEDSDDEMTDVEARKPSTSSTRFSPRGASVESSETSPRAASHGLYRQLPALNAHRGSAASISSILSTSTTRASHRATPYSSSMRLSGSISSHGAASSLGSHSPSPPASTVDEDERPSTSSSTLYPRLGSVEPSGSVSDIADDVAALDVGASIPVDVRMQHVRLIRDLLVALNFPERAREMAAAAAATRPASPSTKLAPLRLNTSTAAAAAAAHDEAEGSDEAKTPTLAPVELADDKDESEQRRLPAIAELLRSVPPVSRDGNNPLAGRPYMDIDV</sequence>
<feature type="compositionally biased region" description="Low complexity" evidence="10">
    <location>
        <begin position="375"/>
        <end position="388"/>
    </location>
</feature>
<evidence type="ECO:0000256" key="10">
    <source>
        <dbReference type="SAM" id="MobiDB-lite"/>
    </source>
</evidence>
<feature type="region of interest" description="Disordered" evidence="10">
    <location>
        <begin position="819"/>
        <end position="854"/>
    </location>
</feature>
<keyword evidence="2" id="KW-0678">Repressor</keyword>
<feature type="region of interest" description="Disordered" evidence="10">
    <location>
        <begin position="503"/>
        <end position="522"/>
    </location>
</feature>
<evidence type="ECO:0000259" key="11">
    <source>
        <dbReference type="PROSITE" id="PS50157"/>
    </source>
</evidence>
<dbReference type="SMART" id="SM00355">
    <property type="entry name" value="ZnF_C2H2"/>
    <property type="match status" value="3"/>
</dbReference>
<dbReference type="AlphaFoldDB" id="A0A316Z3F7"/>
<feature type="region of interest" description="Disordered" evidence="10">
    <location>
        <begin position="868"/>
        <end position="888"/>
    </location>
</feature>
<evidence type="ECO:0000313" key="12">
    <source>
        <dbReference type="EMBL" id="PWN95442.1"/>
    </source>
</evidence>
<dbReference type="InterPro" id="IPR013087">
    <property type="entry name" value="Znf_C2H2_type"/>
</dbReference>
<dbReference type="InterPro" id="IPR050806">
    <property type="entry name" value="pacC/RIM101"/>
</dbReference>
<evidence type="ECO:0000256" key="6">
    <source>
        <dbReference type="ARBA" id="ARBA00022833"/>
    </source>
</evidence>
<feature type="domain" description="C2H2-type" evidence="11">
    <location>
        <begin position="65"/>
        <end position="95"/>
    </location>
</feature>
<comment type="subcellular location">
    <subcellularLocation>
        <location evidence="1">Nucleus</location>
    </subcellularLocation>
</comment>
<evidence type="ECO:0000256" key="3">
    <source>
        <dbReference type="ARBA" id="ARBA00022723"/>
    </source>
</evidence>
<dbReference type="InterPro" id="IPR036236">
    <property type="entry name" value="Znf_C2H2_sf"/>
</dbReference>
<dbReference type="Gene3D" id="3.30.160.60">
    <property type="entry name" value="Classic Zinc Finger"/>
    <property type="match status" value="2"/>
</dbReference>
<evidence type="ECO:0000313" key="13">
    <source>
        <dbReference type="Proteomes" id="UP000245946"/>
    </source>
</evidence>
<dbReference type="PANTHER" id="PTHR47257">
    <property type="entry name" value="PH-RESPONSE TRANSCRIPTION FACTOR PACC/RIM101"/>
    <property type="match status" value="1"/>
</dbReference>
<feature type="compositionally biased region" description="Polar residues" evidence="10">
    <location>
        <begin position="512"/>
        <end position="522"/>
    </location>
</feature>
<protein>
    <recommendedName>
        <fullName evidence="11">C2H2-type domain-containing protein</fullName>
    </recommendedName>
</protein>
<dbReference type="PROSITE" id="PS50157">
    <property type="entry name" value="ZINC_FINGER_C2H2_2"/>
    <property type="match status" value="3"/>
</dbReference>
<evidence type="ECO:0000256" key="5">
    <source>
        <dbReference type="ARBA" id="ARBA00022771"/>
    </source>
</evidence>
<dbReference type="STRING" id="58919.A0A316Z3F7"/>
<feature type="region of interest" description="Disordered" evidence="10">
    <location>
        <begin position="446"/>
        <end position="487"/>
    </location>
</feature>
<dbReference type="GeneID" id="37268228"/>
<dbReference type="OrthoDB" id="6155966at2759"/>
<keyword evidence="5 9" id="KW-0863">Zinc-finger</keyword>
<dbReference type="SUPFAM" id="SSF57667">
    <property type="entry name" value="beta-beta-alpha zinc fingers"/>
    <property type="match status" value="2"/>
</dbReference>
<keyword evidence="7" id="KW-0539">Nucleus</keyword>
<evidence type="ECO:0000256" key="9">
    <source>
        <dbReference type="PROSITE-ProRule" id="PRU00042"/>
    </source>
</evidence>
<feature type="region of interest" description="Disordered" evidence="10">
    <location>
        <begin position="1"/>
        <end position="61"/>
    </location>
</feature>
<keyword evidence="6" id="KW-0862">Zinc</keyword>
<evidence type="ECO:0000256" key="4">
    <source>
        <dbReference type="ARBA" id="ARBA00022737"/>
    </source>
</evidence>
<feature type="region of interest" description="Disordered" evidence="10">
    <location>
        <begin position="362"/>
        <end position="388"/>
    </location>
</feature>
<dbReference type="Proteomes" id="UP000245946">
    <property type="component" value="Unassembled WGS sequence"/>
</dbReference>
<dbReference type="Pfam" id="PF00096">
    <property type="entry name" value="zf-C2H2"/>
    <property type="match status" value="1"/>
</dbReference>
<dbReference type="PROSITE" id="PS00028">
    <property type="entry name" value="ZINC_FINGER_C2H2_1"/>
    <property type="match status" value="3"/>
</dbReference>
<accession>A0A316Z3F7</accession>
<feature type="compositionally biased region" description="Low complexity" evidence="10">
    <location>
        <begin position="1"/>
        <end position="37"/>
    </location>
</feature>
<keyword evidence="13" id="KW-1185">Reference proteome</keyword>
<feature type="compositionally biased region" description="Basic and acidic residues" evidence="10">
    <location>
        <begin position="48"/>
        <end position="58"/>
    </location>
</feature>
<name>A0A316Z3F7_9BASI</name>
<dbReference type="EMBL" id="KZ819304">
    <property type="protein sequence ID" value="PWN95442.1"/>
    <property type="molecule type" value="Genomic_DNA"/>
</dbReference>
<dbReference type="GO" id="GO:0005634">
    <property type="term" value="C:nucleus"/>
    <property type="evidence" value="ECO:0007669"/>
    <property type="project" value="UniProtKB-SubCell"/>
</dbReference>
<feature type="compositionally biased region" description="Low complexity" evidence="10">
    <location>
        <begin position="678"/>
        <end position="715"/>
    </location>
</feature>
<gene>
    <name evidence="12" type="ORF">FA09DRAFT_312095</name>
</gene>
<evidence type="ECO:0000256" key="8">
    <source>
        <dbReference type="ARBA" id="ARBA00038089"/>
    </source>
</evidence>
<dbReference type="PANTHER" id="PTHR47257:SF1">
    <property type="entry name" value="PH-RESPONSE TRANSCRIPTION FACTOR PACC_RIM101"/>
    <property type="match status" value="1"/>
</dbReference>
<feature type="region of interest" description="Disordered" evidence="10">
    <location>
        <begin position="678"/>
        <end position="749"/>
    </location>
</feature>
<dbReference type="GO" id="GO:0045944">
    <property type="term" value="P:positive regulation of transcription by RNA polymerase II"/>
    <property type="evidence" value="ECO:0007669"/>
    <property type="project" value="TreeGrafter"/>
</dbReference>
<dbReference type="FunFam" id="3.30.160.60:FF:002343">
    <property type="entry name" value="Zinc finger protein 33A"/>
    <property type="match status" value="1"/>
</dbReference>
<dbReference type="RefSeq" id="XP_025595721.1">
    <property type="nucleotide sequence ID" value="XM_025740682.1"/>
</dbReference>
<feature type="compositionally biased region" description="Polar residues" evidence="10">
    <location>
        <begin position="459"/>
        <end position="487"/>
    </location>
</feature>
<organism evidence="12 13">
    <name type="scientific">Tilletiopsis washingtonensis</name>
    <dbReference type="NCBI Taxonomy" id="58919"/>
    <lineage>
        <taxon>Eukaryota</taxon>
        <taxon>Fungi</taxon>
        <taxon>Dikarya</taxon>
        <taxon>Basidiomycota</taxon>
        <taxon>Ustilaginomycotina</taxon>
        <taxon>Exobasidiomycetes</taxon>
        <taxon>Entylomatales</taxon>
        <taxon>Entylomatales incertae sedis</taxon>
        <taxon>Tilletiopsis</taxon>
    </lineage>
</organism>